<feature type="transmembrane region" description="Helical" evidence="1">
    <location>
        <begin position="79"/>
        <end position="101"/>
    </location>
</feature>
<feature type="transmembrane region" description="Helical" evidence="1">
    <location>
        <begin position="280"/>
        <end position="297"/>
    </location>
</feature>
<evidence type="ECO:0000256" key="1">
    <source>
        <dbReference type="SAM" id="Phobius"/>
    </source>
</evidence>
<feature type="transmembrane region" description="Helical" evidence="1">
    <location>
        <begin position="252"/>
        <end position="273"/>
    </location>
</feature>
<dbReference type="InterPro" id="IPR038731">
    <property type="entry name" value="RgtA/B/C-like"/>
</dbReference>
<keyword evidence="4" id="KW-1185">Reference proteome</keyword>
<comment type="caution">
    <text evidence="3">The sequence shown here is derived from an EMBL/GenBank/DDBJ whole genome shotgun (WGS) entry which is preliminary data.</text>
</comment>
<proteinExistence type="predicted"/>
<sequence>MARELRTRWPLLAVLAIQAALSVGMLRDKTAFGDEALYLSAGHLEWAHWLHGTAIPGYQTWFSGAPVIYPPLGAIASSIGGLTAARLLSLFCMLGVTSLVWGTAARLLDDKRAAFFAAALFAVVAPTLHLGSFATYDAPALLLLAAASWCAAGVRDGQRVARRMIAVGILLALANATKYATALYDPTVLAVTFLSAWPDAGRKQALRRAAILAGTSAALLGVLLALGGSGYLTGIEVTTTGRAHGTDSASLALGEACSWTAVVLVPAVAAAVVCAVRRQWPLALMLGVLAFSTLLAPADQARLQTVTSLSKHVDFGAWFAVIAAGWLLSELSRRRVFLTASLAAMLPVAALGTVQARAMVDWPDVTGLVKAVSPLTAHGGHFLVETTDVLQYYLPDTTWQEWSDTRSTDTAYYQRAIERHYYTVVILGFNQTLPMDYAIAMDLQAAGGYRLAATVHSGTTDFYVWDYAGRV</sequence>
<organism evidence="3 4">
    <name type="scientific">Trebonia kvetii</name>
    <dbReference type="NCBI Taxonomy" id="2480626"/>
    <lineage>
        <taxon>Bacteria</taxon>
        <taxon>Bacillati</taxon>
        <taxon>Actinomycetota</taxon>
        <taxon>Actinomycetes</taxon>
        <taxon>Streptosporangiales</taxon>
        <taxon>Treboniaceae</taxon>
        <taxon>Trebonia</taxon>
    </lineage>
</organism>
<name>A0A6P2C4N3_9ACTN</name>
<accession>A0A6P2C4N3</accession>
<evidence type="ECO:0000313" key="3">
    <source>
        <dbReference type="EMBL" id="TVZ04463.1"/>
    </source>
</evidence>
<keyword evidence="1" id="KW-1133">Transmembrane helix</keyword>
<feature type="transmembrane region" description="Helical" evidence="1">
    <location>
        <begin position="336"/>
        <end position="354"/>
    </location>
</feature>
<dbReference type="RefSeq" id="WP_145854447.1">
    <property type="nucleotide sequence ID" value="NZ_RPFW01000003.1"/>
</dbReference>
<feature type="transmembrane region" description="Helical" evidence="1">
    <location>
        <begin position="209"/>
        <end position="232"/>
    </location>
</feature>
<dbReference type="GO" id="GO:0016740">
    <property type="term" value="F:transferase activity"/>
    <property type="evidence" value="ECO:0007669"/>
    <property type="project" value="UniProtKB-KW"/>
</dbReference>
<gene>
    <name evidence="3" type="ORF">EAS64_19045</name>
</gene>
<dbReference type="AlphaFoldDB" id="A0A6P2C4N3"/>
<keyword evidence="3" id="KW-0808">Transferase</keyword>
<keyword evidence="1" id="KW-0472">Membrane</keyword>
<feature type="transmembrane region" description="Helical" evidence="1">
    <location>
        <begin position="113"/>
        <end position="132"/>
    </location>
</feature>
<reference evidence="3 4" key="1">
    <citation type="submission" date="2018-11" db="EMBL/GenBank/DDBJ databases">
        <title>Trebonia kvetii gen.nov., sp.nov., a novel acidophilic actinobacterium, and proposal of the new actinobacterial family Treboniaceae fam. nov.</title>
        <authorList>
            <person name="Rapoport D."/>
            <person name="Sagova-Mareckova M."/>
            <person name="Sedlacek I."/>
            <person name="Provaznik J."/>
            <person name="Kralova S."/>
            <person name="Pavlinic D."/>
            <person name="Benes V."/>
            <person name="Kopecky J."/>
        </authorList>
    </citation>
    <scope>NUCLEOTIDE SEQUENCE [LARGE SCALE GENOMIC DNA]</scope>
    <source>
        <strain evidence="3 4">15Tr583</strain>
    </source>
</reference>
<protein>
    <submittedName>
        <fullName evidence="3">Phospholipid carrier-dependent glycosyltransferase</fullName>
    </submittedName>
</protein>
<dbReference type="OrthoDB" id="4909654at2"/>
<evidence type="ECO:0000259" key="2">
    <source>
        <dbReference type="Pfam" id="PF13231"/>
    </source>
</evidence>
<evidence type="ECO:0000313" key="4">
    <source>
        <dbReference type="Proteomes" id="UP000460272"/>
    </source>
</evidence>
<keyword evidence="1" id="KW-0812">Transmembrane</keyword>
<feature type="domain" description="Glycosyltransferase RgtA/B/C/D-like" evidence="2">
    <location>
        <begin position="82"/>
        <end position="219"/>
    </location>
</feature>
<dbReference type="EMBL" id="RPFW01000003">
    <property type="protein sequence ID" value="TVZ04463.1"/>
    <property type="molecule type" value="Genomic_DNA"/>
</dbReference>
<feature type="transmembrane region" description="Helical" evidence="1">
    <location>
        <begin position="309"/>
        <end position="329"/>
    </location>
</feature>
<dbReference type="Pfam" id="PF13231">
    <property type="entry name" value="PMT_2"/>
    <property type="match status" value="1"/>
</dbReference>
<dbReference type="Proteomes" id="UP000460272">
    <property type="component" value="Unassembled WGS sequence"/>
</dbReference>